<dbReference type="GO" id="GO:0003700">
    <property type="term" value="F:DNA-binding transcription factor activity"/>
    <property type="evidence" value="ECO:0007669"/>
    <property type="project" value="TreeGrafter"/>
</dbReference>
<dbReference type="CDD" id="cd06267">
    <property type="entry name" value="PBP1_LacI_sugar_binding-like"/>
    <property type="match status" value="1"/>
</dbReference>
<evidence type="ECO:0000256" key="4">
    <source>
        <dbReference type="SAM" id="MobiDB-lite"/>
    </source>
</evidence>
<feature type="region of interest" description="Disordered" evidence="4">
    <location>
        <begin position="48"/>
        <end position="74"/>
    </location>
</feature>
<comment type="caution">
    <text evidence="6">The sequence shown here is derived from an EMBL/GenBank/DDBJ whole genome shotgun (WGS) entry which is preliminary data.</text>
</comment>
<dbReference type="InterPro" id="IPR000843">
    <property type="entry name" value="HTH_LacI"/>
</dbReference>
<dbReference type="GO" id="GO:0000976">
    <property type="term" value="F:transcription cis-regulatory region binding"/>
    <property type="evidence" value="ECO:0007669"/>
    <property type="project" value="TreeGrafter"/>
</dbReference>
<evidence type="ECO:0000259" key="5">
    <source>
        <dbReference type="PROSITE" id="PS50932"/>
    </source>
</evidence>
<dbReference type="InterPro" id="IPR010982">
    <property type="entry name" value="Lambda_DNA-bd_dom_sf"/>
</dbReference>
<dbReference type="SMART" id="SM00354">
    <property type="entry name" value="HTH_LACI"/>
    <property type="match status" value="1"/>
</dbReference>
<dbReference type="SUPFAM" id="SSF47413">
    <property type="entry name" value="lambda repressor-like DNA-binding domains"/>
    <property type="match status" value="1"/>
</dbReference>
<dbReference type="InterPro" id="IPR046335">
    <property type="entry name" value="LacI/GalR-like_sensor"/>
</dbReference>
<dbReference type="EMBL" id="JACHMM010000001">
    <property type="protein sequence ID" value="MBB5791117.1"/>
    <property type="molecule type" value="Genomic_DNA"/>
</dbReference>
<dbReference type="AlphaFoldDB" id="A0A7W9GW30"/>
<dbReference type="InterPro" id="IPR028082">
    <property type="entry name" value="Peripla_BP_I"/>
</dbReference>
<dbReference type="Gene3D" id="3.40.50.2300">
    <property type="match status" value="2"/>
</dbReference>
<sequence>MPENVTIRDVARRAGVSNGTVSRVLNHHANVAPDLRERVLEAAEALGYRATRPPRGNGRSPATQAQARPGRTASASTRLGFLLTLPHLPDRLEPMSPFWASILHGAEAEATRHGAQVTYLSLPHGPAAYRRHLGAVGLDGVLLVGVASADLVTAAQDAGHAAVLVDNQLAGVPVDAVIFDYVAAGREATDQLVRAGHRAIGFVGGPLRPDSPVRCAIPTIELQAIGYRTALAYAGLPFDPGTCESCDLTPEGGYAAGLRLLARRPDLTAVFCAGDRVATGVMRAAREAGRTIPAGLSVTAVDDEHEGQTVPPLTTVRLDKEHLGAAAVRRLVDRLAAPSSTATTVMLPVDLVARGSVHRRHPGDVTTA</sequence>
<dbReference type="PANTHER" id="PTHR30146:SF109">
    <property type="entry name" value="HTH-TYPE TRANSCRIPTIONAL REGULATOR GALS"/>
    <property type="match status" value="1"/>
</dbReference>
<organism evidence="6 7">
    <name type="scientific">Jiangella mangrovi</name>
    <dbReference type="NCBI Taxonomy" id="1524084"/>
    <lineage>
        <taxon>Bacteria</taxon>
        <taxon>Bacillati</taxon>
        <taxon>Actinomycetota</taxon>
        <taxon>Actinomycetes</taxon>
        <taxon>Jiangellales</taxon>
        <taxon>Jiangellaceae</taxon>
        <taxon>Jiangella</taxon>
    </lineage>
</organism>
<dbReference type="PRINTS" id="PR00036">
    <property type="entry name" value="HTHLACI"/>
</dbReference>
<evidence type="ECO:0000256" key="2">
    <source>
        <dbReference type="ARBA" id="ARBA00023125"/>
    </source>
</evidence>
<dbReference type="Pfam" id="PF00356">
    <property type="entry name" value="LacI"/>
    <property type="match status" value="1"/>
</dbReference>
<gene>
    <name evidence="6" type="ORF">HD601_005692</name>
</gene>
<accession>A0A7W9GW30</accession>
<dbReference type="PROSITE" id="PS50932">
    <property type="entry name" value="HTH_LACI_2"/>
    <property type="match status" value="1"/>
</dbReference>
<reference evidence="6 7" key="1">
    <citation type="submission" date="2020-08" db="EMBL/GenBank/DDBJ databases">
        <title>Sequencing the genomes of 1000 actinobacteria strains.</title>
        <authorList>
            <person name="Klenk H.-P."/>
        </authorList>
    </citation>
    <scope>NUCLEOTIDE SEQUENCE [LARGE SCALE GENOMIC DNA]</scope>
    <source>
        <strain evidence="6 7">DSM 102122</strain>
    </source>
</reference>
<feature type="domain" description="HTH lacI-type" evidence="5">
    <location>
        <begin position="5"/>
        <end position="59"/>
    </location>
</feature>
<dbReference type="Proteomes" id="UP000542813">
    <property type="component" value="Unassembled WGS sequence"/>
</dbReference>
<dbReference type="Gene3D" id="1.10.260.40">
    <property type="entry name" value="lambda repressor-like DNA-binding domains"/>
    <property type="match status" value="1"/>
</dbReference>
<keyword evidence="2" id="KW-0238">DNA-binding</keyword>
<keyword evidence="3" id="KW-0804">Transcription</keyword>
<evidence type="ECO:0000256" key="1">
    <source>
        <dbReference type="ARBA" id="ARBA00023015"/>
    </source>
</evidence>
<keyword evidence="1" id="KW-0805">Transcription regulation</keyword>
<protein>
    <submittedName>
        <fullName evidence="6">LacI family transcriptional regulator</fullName>
    </submittedName>
</protein>
<dbReference type="CDD" id="cd01392">
    <property type="entry name" value="HTH_LacI"/>
    <property type="match status" value="1"/>
</dbReference>
<name>A0A7W9GW30_9ACTN</name>
<evidence type="ECO:0000313" key="6">
    <source>
        <dbReference type="EMBL" id="MBB5791117.1"/>
    </source>
</evidence>
<dbReference type="Pfam" id="PF13377">
    <property type="entry name" value="Peripla_BP_3"/>
    <property type="match status" value="1"/>
</dbReference>
<keyword evidence="7" id="KW-1185">Reference proteome</keyword>
<dbReference type="RefSeq" id="WP_184827627.1">
    <property type="nucleotide sequence ID" value="NZ_JACHMM010000001.1"/>
</dbReference>
<dbReference type="PANTHER" id="PTHR30146">
    <property type="entry name" value="LACI-RELATED TRANSCRIPTIONAL REPRESSOR"/>
    <property type="match status" value="1"/>
</dbReference>
<dbReference type="PROSITE" id="PS00356">
    <property type="entry name" value="HTH_LACI_1"/>
    <property type="match status" value="1"/>
</dbReference>
<evidence type="ECO:0000256" key="3">
    <source>
        <dbReference type="ARBA" id="ARBA00023163"/>
    </source>
</evidence>
<evidence type="ECO:0000313" key="7">
    <source>
        <dbReference type="Proteomes" id="UP000542813"/>
    </source>
</evidence>
<dbReference type="SUPFAM" id="SSF53822">
    <property type="entry name" value="Periplasmic binding protein-like I"/>
    <property type="match status" value="1"/>
</dbReference>
<proteinExistence type="predicted"/>